<dbReference type="PROSITE" id="PS52035">
    <property type="entry name" value="PEPTIDASE_M14"/>
    <property type="match status" value="1"/>
</dbReference>
<dbReference type="PANTHER" id="PTHR12756:SF11">
    <property type="entry name" value="CYTOSOLIC CARBOXYPEPTIDASE 1"/>
    <property type="match status" value="1"/>
</dbReference>
<dbReference type="InterPro" id="IPR040626">
    <property type="entry name" value="Pepdidase_M14_N"/>
</dbReference>
<dbReference type="Gene3D" id="2.60.40.3120">
    <property type="match status" value="1"/>
</dbReference>
<dbReference type="InterPro" id="IPR050821">
    <property type="entry name" value="Cytosolic_carboxypeptidase"/>
</dbReference>
<reference evidence="4 5" key="1">
    <citation type="submission" date="2017-01" db="EMBL/GenBank/DDBJ databases">
        <title>Genome sequencing of Rhodoferax fermentans JCM 7819.</title>
        <authorList>
            <person name="Kim Y.J."/>
            <person name="Farh M.E.-A."/>
            <person name="Yang D.-C."/>
        </authorList>
    </citation>
    <scope>NUCLEOTIDE SEQUENCE [LARGE SCALE GENOMIC DNA]</scope>
    <source>
        <strain evidence="4 5">JCM 7819</strain>
    </source>
</reference>
<evidence type="ECO:0000256" key="2">
    <source>
        <dbReference type="PROSITE-ProRule" id="PRU01379"/>
    </source>
</evidence>
<dbReference type="PANTHER" id="PTHR12756">
    <property type="entry name" value="CYTOSOLIC CARBOXYPEPTIDASE"/>
    <property type="match status" value="1"/>
</dbReference>
<dbReference type="InterPro" id="IPR000834">
    <property type="entry name" value="Peptidase_M14"/>
</dbReference>
<dbReference type="RefSeq" id="WP_078365163.1">
    <property type="nucleotide sequence ID" value="NZ_MTJN01000002.1"/>
</dbReference>
<accession>A0A1T1ATM1</accession>
<evidence type="ECO:0000256" key="1">
    <source>
        <dbReference type="ARBA" id="ARBA00001947"/>
    </source>
</evidence>
<dbReference type="Proteomes" id="UP000190750">
    <property type="component" value="Unassembled WGS sequence"/>
</dbReference>
<name>A0A1T1ATM1_RHOFE</name>
<sequence length="384" mass="42720">MHPLHISTSFDAGAIEVVSLVDPQDIQLKIRPDNASDFAQWFYFCLQGAAGVPVRLNFVNAGQSAYPKGWTDYRVVASYDHQNWFRLDTHFDGQVLSTSFTPAGNSVYLAYFEPYSYERHLDLIGSAANSEHVTLERLGATVDGRDMTLLQLTNAQSPVPLAQRKKIWLIARQHPGESMAEWFVEGFLERLLDEADPVARVLLDQCVFYVVPNMNPDGAVRGNLRTNAAGANLNREWATPSLETSPEVYWVRQKMLEVGVDLNLDAHGDEALPYNFVVGTEDTPGYSPRIAALEEAFKASWLAASPDFQIKHGYPRGKHGEANLTLATNWIGQQFGCLAFTIEMPFKDNANLPDPQVGWNGERSKRLGASVLQPVLAVLNQLRA</sequence>
<proteinExistence type="inferred from homology"/>
<dbReference type="GO" id="GO:0004181">
    <property type="term" value="F:metallocarboxypeptidase activity"/>
    <property type="evidence" value="ECO:0007669"/>
    <property type="project" value="InterPro"/>
</dbReference>
<evidence type="ECO:0000313" key="5">
    <source>
        <dbReference type="Proteomes" id="UP000190750"/>
    </source>
</evidence>
<comment type="similarity">
    <text evidence="2">Belongs to the peptidase M14 family.</text>
</comment>
<dbReference type="GO" id="GO:0006508">
    <property type="term" value="P:proteolysis"/>
    <property type="evidence" value="ECO:0007669"/>
    <property type="project" value="InterPro"/>
</dbReference>
<dbReference type="OrthoDB" id="5490902at2"/>
<dbReference type="STRING" id="28066.RF819_11815"/>
<gene>
    <name evidence="4" type="ORF">RF819_11815</name>
</gene>
<comment type="caution">
    <text evidence="4">The sequence shown here is derived from an EMBL/GenBank/DDBJ whole genome shotgun (WGS) entry which is preliminary data.</text>
</comment>
<dbReference type="CDD" id="cd06234">
    <property type="entry name" value="M14_PaCCP-like"/>
    <property type="match status" value="1"/>
</dbReference>
<dbReference type="Pfam" id="PF18027">
    <property type="entry name" value="Pepdidase_M14_N"/>
    <property type="match status" value="1"/>
</dbReference>
<evidence type="ECO:0000313" key="4">
    <source>
        <dbReference type="EMBL" id="OOV07325.1"/>
    </source>
</evidence>
<keyword evidence="5" id="KW-1185">Reference proteome</keyword>
<feature type="active site" description="Proton donor/acceptor" evidence="2">
    <location>
        <position position="343"/>
    </location>
</feature>
<feature type="domain" description="Peptidase M14" evidence="3">
    <location>
        <begin position="113"/>
        <end position="382"/>
    </location>
</feature>
<evidence type="ECO:0000259" key="3">
    <source>
        <dbReference type="PROSITE" id="PS52035"/>
    </source>
</evidence>
<dbReference type="GO" id="GO:0008270">
    <property type="term" value="F:zinc ion binding"/>
    <property type="evidence" value="ECO:0007669"/>
    <property type="project" value="InterPro"/>
</dbReference>
<dbReference type="Pfam" id="PF00246">
    <property type="entry name" value="Peptidase_M14"/>
    <property type="match status" value="1"/>
</dbReference>
<dbReference type="Gene3D" id="3.40.630.10">
    <property type="entry name" value="Zn peptidases"/>
    <property type="match status" value="1"/>
</dbReference>
<organism evidence="4 5">
    <name type="scientific">Rhodoferax fermentans</name>
    <dbReference type="NCBI Taxonomy" id="28066"/>
    <lineage>
        <taxon>Bacteria</taxon>
        <taxon>Pseudomonadati</taxon>
        <taxon>Pseudomonadota</taxon>
        <taxon>Betaproteobacteria</taxon>
        <taxon>Burkholderiales</taxon>
        <taxon>Comamonadaceae</taxon>
        <taxon>Rhodoferax</taxon>
    </lineage>
</organism>
<protein>
    <recommendedName>
        <fullName evidence="3">Peptidase M14 domain-containing protein</fullName>
    </recommendedName>
</protein>
<dbReference type="AlphaFoldDB" id="A0A1T1ATM1"/>
<dbReference type="SUPFAM" id="SSF53187">
    <property type="entry name" value="Zn-dependent exopeptidases"/>
    <property type="match status" value="1"/>
</dbReference>
<comment type="cofactor">
    <cofactor evidence="1">
        <name>Zn(2+)</name>
        <dbReference type="ChEBI" id="CHEBI:29105"/>
    </cofactor>
</comment>
<dbReference type="SMART" id="SM00631">
    <property type="entry name" value="Zn_pept"/>
    <property type="match status" value="1"/>
</dbReference>
<dbReference type="EMBL" id="MTJN01000002">
    <property type="protein sequence ID" value="OOV07325.1"/>
    <property type="molecule type" value="Genomic_DNA"/>
</dbReference>